<name>A0A955L700_9BACT</name>
<proteinExistence type="predicted"/>
<reference evidence="2" key="1">
    <citation type="submission" date="2020-04" db="EMBL/GenBank/DDBJ databases">
        <authorList>
            <person name="Zhang T."/>
        </authorList>
    </citation>
    <scope>NUCLEOTIDE SEQUENCE</scope>
    <source>
        <strain evidence="2">HKST-UBA14</strain>
    </source>
</reference>
<dbReference type="InterPro" id="IPR045466">
    <property type="entry name" value="DUF6498"/>
</dbReference>
<organism evidence="2 3">
    <name type="scientific">Candidatus Dojkabacteria bacterium</name>
    <dbReference type="NCBI Taxonomy" id="2099670"/>
    <lineage>
        <taxon>Bacteria</taxon>
        <taxon>Candidatus Dojkabacteria</taxon>
    </lineage>
</organism>
<feature type="transmembrane region" description="Helical" evidence="1">
    <location>
        <begin position="12"/>
        <end position="39"/>
    </location>
</feature>
<keyword evidence="1" id="KW-0812">Transmembrane</keyword>
<protein>
    <submittedName>
        <fullName evidence="2">Uncharacterized protein</fullName>
    </submittedName>
</protein>
<keyword evidence="1" id="KW-1133">Transmembrane helix</keyword>
<evidence type="ECO:0000313" key="3">
    <source>
        <dbReference type="Proteomes" id="UP000783287"/>
    </source>
</evidence>
<evidence type="ECO:0000313" key="2">
    <source>
        <dbReference type="EMBL" id="MCA9384024.1"/>
    </source>
</evidence>
<evidence type="ECO:0000256" key="1">
    <source>
        <dbReference type="SAM" id="Phobius"/>
    </source>
</evidence>
<gene>
    <name evidence="2" type="ORF">KC909_06710</name>
</gene>
<reference evidence="2" key="2">
    <citation type="journal article" date="2021" name="Microbiome">
        <title>Successional dynamics and alternative stable states in a saline activated sludge microbial community over 9 years.</title>
        <authorList>
            <person name="Wang Y."/>
            <person name="Ye J."/>
            <person name="Ju F."/>
            <person name="Liu L."/>
            <person name="Boyd J.A."/>
            <person name="Deng Y."/>
            <person name="Parks D.H."/>
            <person name="Jiang X."/>
            <person name="Yin X."/>
            <person name="Woodcroft B.J."/>
            <person name="Tyson G.W."/>
            <person name="Hugenholtz P."/>
            <person name="Polz M.F."/>
            <person name="Zhang T."/>
        </authorList>
    </citation>
    <scope>NUCLEOTIDE SEQUENCE</scope>
    <source>
        <strain evidence="2">HKST-UBA14</strain>
    </source>
</reference>
<feature type="transmembrane region" description="Helical" evidence="1">
    <location>
        <begin position="78"/>
        <end position="101"/>
    </location>
</feature>
<keyword evidence="1" id="KW-0472">Membrane</keyword>
<comment type="caution">
    <text evidence="2">The sequence shown here is derived from an EMBL/GenBank/DDBJ whole genome shotgun (WGS) entry which is preliminary data.</text>
</comment>
<dbReference type="Proteomes" id="UP000783287">
    <property type="component" value="Unassembled WGS sequence"/>
</dbReference>
<dbReference type="Pfam" id="PF20108">
    <property type="entry name" value="DUF6498"/>
    <property type="match status" value="1"/>
</dbReference>
<accession>A0A955L700</accession>
<dbReference type="EMBL" id="JAGQLK010000218">
    <property type="protein sequence ID" value="MCA9384024.1"/>
    <property type="molecule type" value="Genomic_DNA"/>
</dbReference>
<dbReference type="AlphaFoldDB" id="A0A955L700"/>
<feature type="non-terminal residue" evidence="2">
    <location>
        <position position="136"/>
    </location>
</feature>
<sequence>MRRINISAITTLLMSNLIPILGVIYADWSVFTIMLLYWIESAVIGLLNIPKIYLANNPPPGSMEINGRPVEHVTNRHVIPFFIVHYGIFMAVHLGFVFALFDSSGFKASWVELSIISFLFSHTQSYIKNYVGNKEY</sequence>